<feature type="domain" description="Protein kinase" evidence="12">
    <location>
        <begin position="15"/>
        <end position="236"/>
    </location>
</feature>
<keyword evidence="6" id="KW-0677">Repeat</keyword>
<comment type="catalytic activity">
    <reaction evidence="10">
        <text>L-seryl-[protein] + ATP = O-phospho-L-seryl-[protein] + ADP + H(+)</text>
        <dbReference type="Rhea" id="RHEA:17989"/>
        <dbReference type="Rhea" id="RHEA-COMP:9863"/>
        <dbReference type="Rhea" id="RHEA-COMP:11604"/>
        <dbReference type="ChEBI" id="CHEBI:15378"/>
        <dbReference type="ChEBI" id="CHEBI:29999"/>
        <dbReference type="ChEBI" id="CHEBI:30616"/>
        <dbReference type="ChEBI" id="CHEBI:83421"/>
        <dbReference type="ChEBI" id="CHEBI:456216"/>
        <dbReference type="EC" id="2.7.11.1"/>
    </reaction>
</comment>
<dbReference type="GO" id="GO:0000422">
    <property type="term" value="P:autophagy of mitochondrion"/>
    <property type="evidence" value="ECO:0007669"/>
    <property type="project" value="TreeGrafter"/>
</dbReference>
<evidence type="ECO:0000256" key="11">
    <source>
        <dbReference type="PROSITE-ProRule" id="PRU10141"/>
    </source>
</evidence>
<dbReference type="SMART" id="SM00745">
    <property type="entry name" value="MIT"/>
    <property type="match status" value="2"/>
</dbReference>
<keyword evidence="7" id="KW-0418">Kinase</keyword>
<dbReference type="Pfam" id="PF00069">
    <property type="entry name" value="Pkinase"/>
    <property type="match status" value="1"/>
</dbReference>
<dbReference type="GO" id="GO:0042594">
    <property type="term" value="P:response to starvation"/>
    <property type="evidence" value="ECO:0007669"/>
    <property type="project" value="TreeGrafter"/>
</dbReference>
<keyword evidence="8" id="KW-0072">Autophagy</keyword>
<dbReference type="GO" id="GO:0005524">
    <property type="term" value="F:ATP binding"/>
    <property type="evidence" value="ECO:0007669"/>
    <property type="project" value="UniProtKB-UniRule"/>
</dbReference>
<dbReference type="InterPro" id="IPR007330">
    <property type="entry name" value="MIT_dom"/>
</dbReference>
<evidence type="ECO:0000256" key="8">
    <source>
        <dbReference type="ARBA" id="ARBA00023006"/>
    </source>
</evidence>
<evidence type="ECO:0000313" key="13">
    <source>
        <dbReference type="Ensembl" id="ENSPMEP00000027060.1"/>
    </source>
</evidence>
<dbReference type="PROSITE" id="PS00107">
    <property type="entry name" value="PROTEIN_KINASE_ATP"/>
    <property type="match status" value="1"/>
</dbReference>
<dbReference type="Pfam" id="PF04212">
    <property type="entry name" value="MIT"/>
    <property type="match status" value="2"/>
</dbReference>
<dbReference type="GO" id="GO:0005776">
    <property type="term" value="C:autophagosome"/>
    <property type="evidence" value="ECO:0007669"/>
    <property type="project" value="TreeGrafter"/>
</dbReference>
<dbReference type="Gene3D" id="1.10.510.10">
    <property type="entry name" value="Transferase(Phosphotransferase) domain 1"/>
    <property type="match status" value="1"/>
</dbReference>
<dbReference type="GO" id="GO:0034045">
    <property type="term" value="C:phagophore assembly site membrane"/>
    <property type="evidence" value="ECO:0007669"/>
    <property type="project" value="TreeGrafter"/>
</dbReference>
<dbReference type="GO" id="GO:0004674">
    <property type="term" value="F:protein serine/threonine kinase activity"/>
    <property type="evidence" value="ECO:0007669"/>
    <property type="project" value="UniProtKB-KW"/>
</dbReference>
<dbReference type="InterPro" id="IPR036181">
    <property type="entry name" value="MIT_dom_sf"/>
</dbReference>
<dbReference type="FunFam" id="1.20.58.80:FF:000008">
    <property type="entry name" value="serine/threonine-protein kinase ULK3 isoform X1"/>
    <property type="match status" value="1"/>
</dbReference>
<keyword evidence="4" id="KW-0723">Serine/threonine-protein kinase</keyword>
<dbReference type="FunFam" id="3.30.200.20:FF:000238">
    <property type="entry name" value="Putative serine/threonine-protein kinase ULK3"/>
    <property type="match status" value="1"/>
</dbReference>
<dbReference type="EC" id="2.7.11.1" evidence="2"/>
<accession>A0A3B3YJ41</accession>
<dbReference type="GO" id="GO:0061709">
    <property type="term" value="P:reticulophagy"/>
    <property type="evidence" value="ECO:0007669"/>
    <property type="project" value="TreeGrafter"/>
</dbReference>
<dbReference type="InterPro" id="IPR017441">
    <property type="entry name" value="Protein_kinase_ATP_BS"/>
</dbReference>
<dbReference type="GO" id="GO:0000045">
    <property type="term" value="P:autophagosome assembly"/>
    <property type="evidence" value="ECO:0007669"/>
    <property type="project" value="TreeGrafter"/>
</dbReference>
<dbReference type="SUPFAM" id="SSF116846">
    <property type="entry name" value="MIT domain"/>
    <property type="match status" value="2"/>
</dbReference>
<dbReference type="SUPFAM" id="SSF56112">
    <property type="entry name" value="Protein kinase-like (PK-like)"/>
    <property type="match status" value="1"/>
</dbReference>
<evidence type="ECO:0000256" key="7">
    <source>
        <dbReference type="ARBA" id="ARBA00022777"/>
    </source>
</evidence>
<evidence type="ECO:0000259" key="12">
    <source>
        <dbReference type="PROSITE" id="PS50011"/>
    </source>
</evidence>
<keyword evidence="14" id="KW-1185">Reference proteome</keyword>
<evidence type="ECO:0000256" key="6">
    <source>
        <dbReference type="ARBA" id="ARBA00022737"/>
    </source>
</evidence>
<evidence type="ECO:0000256" key="3">
    <source>
        <dbReference type="ARBA" id="ARBA00022490"/>
    </source>
</evidence>
<reference evidence="13" key="2">
    <citation type="submission" date="2025-09" db="UniProtKB">
        <authorList>
            <consortium name="Ensembl"/>
        </authorList>
    </citation>
    <scope>IDENTIFICATION</scope>
</reference>
<protein>
    <recommendedName>
        <fullName evidence="2">non-specific serine/threonine protein kinase</fullName>
        <ecNumber evidence="2">2.7.11.1</ecNumber>
    </recommendedName>
</protein>
<dbReference type="Ensembl" id="ENSPMET00000000946.1">
    <property type="protein sequence ID" value="ENSPMEP00000027060.1"/>
    <property type="gene ID" value="ENSPMEG00000011237.1"/>
</dbReference>
<evidence type="ECO:0000256" key="5">
    <source>
        <dbReference type="ARBA" id="ARBA00022679"/>
    </source>
</evidence>
<evidence type="ECO:0000256" key="2">
    <source>
        <dbReference type="ARBA" id="ARBA00012513"/>
    </source>
</evidence>
<dbReference type="GO" id="GO:0005829">
    <property type="term" value="C:cytosol"/>
    <property type="evidence" value="ECO:0007669"/>
    <property type="project" value="TreeGrafter"/>
</dbReference>
<dbReference type="InterPro" id="IPR045269">
    <property type="entry name" value="Atg1-like"/>
</dbReference>
<dbReference type="Proteomes" id="UP000261480">
    <property type="component" value="Unplaced"/>
</dbReference>
<dbReference type="AlphaFoldDB" id="A0A3B3YJ41"/>
<comment type="catalytic activity">
    <reaction evidence="9">
        <text>L-threonyl-[protein] + ATP = O-phospho-L-threonyl-[protein] + ADP + H(+)</text>
        <dbReference type="Rhea" id="RHEA:46608"/>
        <dbReference type="Rhea" id="RHEA-COMP:11060"/>
        <dbReference type="Rhea" id="RHEA-COMP:11605"/>
        <dbReference type="ChEBI" id="CHEBI:15378"/>
        <dbReference type="ChEBI" id="CHEBI:30013"/>
        <dbReference type="ChEBI" id="CHEBI:30616"/>
        <dbReference type="ChEBI" id="CHEBI:61977"/>
        <dbReference type="ChEBI" id="CHEBI:456216"/>
        <dbReference type="EC" id="2.7.11.1"/>
    </reaction>
</comment>
<evidence type="ECO:0000256" key="1">
    <source>
        <dbReference type="ARBA" id="ARBA00004496"/>
    </source>
</evidence>
<dbReference type="FunFam" id="1.20.58.80:FF:000010">
    <property type="entry name" value="serine/threonine-protein kinase ULK3 isoform X1"/>
    <property type="match status" value="1"/>
</dbReference>
<proteinExistence type="predicted"/>
<evidence type="ECO:0000313" key="14">
    <source>
        <dbReference type="Proteomes" id="UP000261480"/>
    </source>
</evidence>
<evidence type="ECO:0000256" key="9">
    <source>
        <dbReference type="ARBA" id="ARBA00047899"/>
    </source>
</evidence>
<keyword evidence="11" id="KW-0547">Nucleotide-binding</keyword>
<dbReference type="PANTHER" id="PTHR24348">
    <property type="entry name" value="SERINE/THREONINE-PROTEIN KINASE UNC-51-RELATED"/>
    <property type="match status" value="1"/>
</dbReference>
<keyword evidence="11" id="KW-0067">ATP-binding</keyword>
<sequence length="440" mass="50573">MASTSSFAPPKLADFILTERLGSGTYATVYKAYRKGNSREVVAVKVVGKKTLNKASTENLLTEIEILKTVRHPHIVQLKDFQWDAENIYLILEWCSGGDLSRFIRSRRILPESVARRFLQQIDFGFAQYMSPWDEKCVLRGSPLYMAPEMVCRRQYDSRVDLWSVGVILYEALFGRAPFASKSYAELEEKIRSNQPVELPPGARVSKDCRDLLLRLLERNPDARITFEEFFTHPFLDMEHMPSAESIVKAKELVLWAVQKDQEGEHSEALSFYCSALEHFVPAIHYETDRQRKDALRQKVRQYVSRAEELKALLASDNKRSFEEAKTSRDVLREMSKDQPRLLAALEMASTAIAKEENESDDLEALDMYQQCLGELLLALAAEPQGRRRELLHSEIKSLMARAEYLKKHIKMEETERDVSLDRESLAESVRSCEFPCCAE</sequence>
<dbReference type="InterPro" id="IPR000719">
    <property type="entry name" value="Prot_kinase_dom"/>
</dbReference>
<dbReference type="Pfam" id="PF07714">
    <property type="entry name" value="PK_Tyr_Ser-Thr"/>
    <property type="match status" value="1"/>
</dbReference>
<dbReference type="Gene3D" id="3.30.200.20">
    <property type="entry name" value="Phosphorylase Kinase, domain 1"/>
    <property type="match status" value="1"/>
</dbReference>
<organism evidence="13 14">
    <name type="scientific">Poecilia mexicana</name>
    <dbReference type="NCBI Taxonomy" id="48701"/>
    <lineage>
        <taxon>Eukaryota</taxon>
        <taxon>Metazoa</taxon>
        <taxon>Chordata</taxon>
        <taxon>Craniata</taxon>
        <taxon>Vertebrata</taxon>
        <taxon>Euteleostomi</taxon>
        <taxon>Actinopterygii</taxon>
        <taxon>Neopterygii</taxon>
        <taxon>Teleostei</taxon>
        <taxon>Neoteleostei</taxon>
        <taxon>Acanthomorphata</taxon>
        <taxon>Ovalentaria</taxon>
        <taxon>Atherinomorphae</taxon>
        <taxon>Cyprinodontiformes</taxon>
        <taxon>Poeciliidae</taxon>
        <taxon>Poeciliinae</taxon>
        <taxon>Poecilia</taxon>
    </lineage>
</organism>
<feature type="binding site" evidence="11">
    <location>
        <position position="49"/>
    </location>
    <ligand>
        <name>ATP</name>
        <dbReference type="ChEBI" id="CHEBI:30616"/>
    </ligand>
</feature>
<dbReference type="GO" id="GO:0010506">
    <property type="term" value="P:regulation of autophagy"/>
    <property type="evidence" value="ECO:0007669"/>
    <property type="project" value="InterPro"/>
</dbReference>
<dbReference type="PROSITE" id="PS50011">
    <property type="entry name" value="PROTEIN_KINASE_DOM"/>
    <property type="match status" value="1"/>
</dbReference>
<dbReference type="InterPro" id="IPR011009">
    <property type="entry name" value="Kinase-like_dom_sf"/>
</dbReference>
<keyword evidence="5" id="KW-0808">Transferase</keyword>
<comment type="subcellular location">
    <subcellularLocation>
        <location evidence="1">Cytoplasm</location>
    </subcellularLocation>
</comment>
<evidence type="ECO:0000256" key="10">
    <source>
        <dbReference type="ARBA" id="ARBA00048679"/>
    </source>
</evidence>
<dbReference type="InterPro" id="IPR001245">
    <property type="entry name" value="Ser-Thr/Tyr_kinase_cat_dom"/>
</dbReference>
<reference evidence="13" key="1">
    <citation type="submission" date="2025-08" db="UniProtKB">
        <authorList>
            <consortium name="Ensembl"/>
        </authorList>
    </citation>
    <scope>IDENTIFICATION</scope>
</reference>
<keyword evidence="3" id="KW-0963">Cytoplasm</keyword>
<dbReference type="Gene3D" id="1.20.58.80">
    <property type="entry name" value="Phosphotransferase system, lactose/cellobiose-type IIA subunit"/>
    <property type="match status" value="2"/>
</dbReference>
<evidence type="ECO:0000256" key="4">
    <source>
        <dbReference type="ARBA" id="ARBA00022527"/>
    </source>
</evidence>
<dbReference type="GO" id="GO:0034727">
    <property type="term" value="P:piecemeal microautophagy of the nucleus"/>
    <property type="evidence" value="ECO:0007669"/>
    <property type="project" value="TreeGrafter"/>
</dbReference>
<name>A0A3B3YJ41_9TELE</name>
<dbReference type="PANTHER" id="PTHR24348:SF65">
    <property type="entry name" value="SERINE_THREONINE-PROTEIN KINASE ULK3"/>
    <property type="match status" value="1"/>
</dbReference>